<dbReference type="InterPro" id="IPR007750">
    <property type="entry name" value="DUF674"/>
</dbReference>
<dbReference type="Pfam" id="PF05056">
    <property type="entry name" value="DUF674"/>
    <property type="match status" value="1"/>
</dbReference>
<protein>
    <recommendedName>
        <fullName evidence="3">DUF674 domain-containing protein</fullName>
    </recommendedName>
</protein>
<feature type="non-terminal residue" evidence="1">
    <location>
        <position position="1"/>
    </location>
</feature>
<reference evidence="1 2" key="1">
    <citation type="journal article" date="2013" name="Proc. Natl. Acad. Sci. U.S.A.">
        <title>Fine-scale variation in meiotic recombination in Mimulus inferred from population shotgun sequencing.</title>
        <authorList>
            <person name="Hellsten U."/>
            <person name="Wright K.M."/>
            <person name="Jenkins J."/>
            <person name="Shu S."/>
            <person name="Yuan Y."/>
            <person name="Wessler S.R."/>
            <person name="Schmutz J."/>
            <person name="Willis J.H."/>
            <person name="Rokhsar D.S."/>
        </authorList>
    </citation>
    <scope>NUCLEOTIDE SEQUENCE [LARGE SCALE GENOMIC DNA]</scope>
    <source>
        <strain evidence="2">cv. DUN x IM62</strain>
    </source>
</reference>
<dbReference type="Proteomes" id="UP000030748">
    <property type="component" value="Unassembled WGS sequence"/>
</dbReference>
<dbReference type="PANTHER" id="PTHR33103:SF110">
    <property type="entry name" value="DUF674 FAMILY PROTEIN"/>
    <property type="match status" value="1"/>
</dbReference>
<gene>
    <name evidence="1" type="ORF">MIMGU_mgv1a0265391mg</name>
</gene>
<keyword evidence="2" id="KW-1185">Reference proteome</keyword>
<dbReference type="PANTHER" id="PTHR33103">
    <property type="entry name" value="OS01G0153900 PROTEIN"/>
    <property type="match status" value="1"/>
</dbReference>
<dbReference type="EMBL" id="KI630222">
    <property type="protein sequence ID" value="EYU44043.1"/>
    <property type="molecule type" value="Genomic_DNA"/>
</dbReference>
<accession>A0A022RWD2</accession>
<evidence type="ECO:0000313" key="2">
    <source>
        <dbReference type="Proteomes" id="UP000030748"/>
    </source>
</evidence>
<evidence type="ECO:0000313" key="1">
    <source>
        <dbReference type="EMBL" id="EYU44043.1"/>
    </source>
</evidence>
<evidence type="ECO:0008006" key="3">
    <source>
        <dbReference type="Google" id="ProtNLM"/>
    </source>
</evidence>
<organism evidence="1 2">
    <name type="scientific">Erythranthe guttata</name>
    <name type="common">Yellow monkey flower</name>
    <name type="synonym">Mimulus guttatus</name>
    <dbReference type="NCBI Taxonomy" id="4155"/>
    <lineage>
        <taxon>Eukaryota</taxon>
        <taxon>Viridiplantae</taxon>
        <taxon>Streptophyta</taxon>
        <taxon>Embryophyta</taxon>
        <taxon>Tracheophyta</taxon>
        <taxon>Spermatophyta</taxon>
        <taxon>Magnoliopsida</taxon>
        <taxon>eudicotyledons</taxon>
        <taxon>Gunneridae</taxon>
        <taxon>Pentapetalae</taxon>
        <taxon>asterids</taxon>
        <taxon>lamiids</taxon>
        <taxon>Lamiales</taxon>
        <taxon>Phrymaceae</taxon>
        <taxon>Erythranthe</taxon>
    </lineage>
</organism>
<proteinExistence type="predicted"/>
<name>A0A022RWD2_ERYGU</name>
<dbReference type="STRING" id="4155.A0A022RWD2"/>
<sequence length="242" mass="27556">IMELLKGSLLSKTPLTDLILHQTNEMASVRGNDLHHRIKQGSKSNSKRMIVKAVVQISTNEFLFYKAGTDFIDFLFSLLTIPLGAVEYLLDGNTSLRNIDNLYRSITELIDEKYMTSQCTRNRLIKPELPPKYLSKYQIFPLTEQTTPKKGYWMCVKDPKGEGCYIKVQNQMYIVLPHLMVIDCISSSIGPILEQLKIPSCDVKELEIEIGLEELSSSRSFFSLIFRSVLSSNRKLVPSLTN</sequence>
<dbReference type="AlphaFoldDB" id="A0A022RWD2"/>